<evidence type="ECO:0000256" key="4">
    <source>
        <dbReference type="PROSITE-ProRule" id="PRU00335"/>
    </source>
</evidence>
<dbReference type="InterPro" id="IPR023772">
    <property type="entry name" value="DNA-bd_HTH_TetR-type_CS"/>
</dbReference>
<dbReference type="Proteomes" id="UP000266677">
    <property type="component" value="Unassembled WGS sequence"/>
</dbReference>
<dbReference type="Gene3D" id="1.10.357.10">
    <property type="entry name" value="Tetracycline Repressor, domain 2"/>
    <property type="match status" value="1"/>
</dbReference>
<dbReference type="PROSITE" id="PS01081">
    <property type="entry name" value="HTH_TETR_1"/>
    <property type="match status" value="1"/>
</dbReference>
<reference evidence="7 8" key="1">
    <citation type="submission" date="2018-09" db="EMBL/GenBank/DDBJ databases">
        <title>YIM PH21274 draft genome.</title>
        <authorList>
            <person name="Miao C."/>
        </authorList>
    </citation>
    <scope>NUCLEOTIDE SEQUENCE [LARGE SCALE GENOMIC DNA]</scope>
    <source>
        <strain evidence="7 8">YIM PH 21724</strain>
    </source>
</reference>
<evidence type="ECO:0000256" key="2">
    <source>
        <dbReference type="ARBA" id="ARBA00023125"/>
    </source>
</evidence>
<feature type="DNA-binding region" description="H-T-H motif" evidence="4">
    <location>
        <begin position="40"/>
        <end position="59"/>
    </location>
</feature>
<dbReference type="PRINTS" id="PR00455">
    <property type="entry name" value="HTHTETR"/>
</dbReference>
<evidence type="ECO:0000256" key="1">
    <source>
        <dbReference type="ARBA" id="ARBA00023015"/>
    </source>
</evidence>
<dbReference type="SUPFAM" id="SSF48498">
    <property type="entry name" value="Tetracyclin repressor-like, C-terminal domain"/>
    <property type="match status" value="1"/>
</dbReference>
<accession>A0A3A4KGR2</accession>
<dbReference type="PANTHER" id="PTHR30055">
    <property type="entry name" value="HTH-TYPE TRANSCRIPTIONAL REGULATOR RUTR"/>
    <property type="match status" value="1"/>
</dbReference>
<dbReference type="PROSITE" id="PS50977">
    <property type="entry name" value="HTH_TETR_2"/>
    <property type="match status" value="1"/>
</dbReference>
<keyword evidence="2 4" id="KW-0238">DNA-binding</keyword>
<proteinExistence type="predicted"/>
<dbReference type="InterPro" id="IPR050109">
    <property type="entry name" value="HTH-type_TetR-like_transc_reg"/>
</dbReference>
<dbReference type="OrthoDB" id="9795011at2"/>
<dbReference type="AlphaFoldDB" id="A0A3A4KGR2"/>
<organism evidence="7 8">
    <name type="scientific">Nocardia panacis</name>
    <dbReference type="NCBI Taxonomy" id="2340916"/>
    <lineage>
        <taxon>Bacteria</taxon>
        <taxon>Bacillati</taxon>
        <taxon>Actinomycetota</taxon>
        <taxon>Actinomycetes</taxon>
        <taxon>Mycobacteriales</taxon>
        <taxon>Nocardiaceae</taxon>
        <taxon>Nocardia</taxon>
    </lineage>
</organism>
<dbReference type="EMBL" id="QZFU01000019">
    <property type="protein sequence ID" value="RJO75188.1"/>
    <property type="molecule type" value="Genomic_DNA"/>
</dbReference>
<dbReference type="InterPro" id="IPR001647">
    <property type="entry name" value="HTH_TetR"/>
</dbReference>
<feature type="region of interest" description="Disordered" evidence="5">
    <location>
        <begin position="200"/>
        <end position="238"/>
    </location>
</feature>
<evidence type="ECO:0000259" key="6">
    <source>
        <dbReference type="PROSITE" id="PS50977"/>
    </source>
</evidence>
<evidence type="ECO:0000313" key="8">
    <source>
        <dbReference type="Proteomes" id="UP000266677"/>
    </source>
</evidence>
<dbReference type="Pfam" id="PF00440">
    <property type="entry name" value="TetR_N"/>
    <property type="match status" value="1"/>
</dbReference>
<dbReference type="RefSeq" id="WP_120042062.1">
    <property type="nucleotide sequence ID" value="NZ_QZFU01000019.1"/>
</dbReference>
<gene>
    <name evidence="7" type="ORF">D5S18_17670</name>
</gene>
<dbReference type="SUPFAM" id="SSF46689">
    <property type="entry name" value="Homeodomain-like"/>
    <property type="match status" value="1"/>
</dbReference>
<comment type="caution">
    <text evidence="7">The sequence shown here is derived from an EMBL/GenBank/DDBJ whole genome shotgun (WGS) entry which is preliminary data.</text>
</comment>
<keyword evidence="1" id="KW-0805">Transcription regulation</keyword>
<dbReference type="GO" id="GO:0000976">
    <property type="term" value="F:transcription cis-regulatory region binding"/>
    <property type="evidence" value="ECO:0007669"/>
    <property type="project" value="TreeGrafter"/>
</dbReference>
<dbReference type="InterPro" id="IPR009057">
    <property type="entry name" value="Homeodomain-like_sf"/>
</dbReference>
<keyword evidence="3" id="KW-0804">Transcription</keyword>
<evidence type="ECO:0000256" key="5">
    <source>
        <dbReference type="SAM" id="MobiDB-lite"/>
    </source>
</evidence>
<name>A0A3A4KGR2_9NOCA</name>
<evidence type="ECO:0000313" key="7">
    <source>
        <dbReference type="EMBL" id="RJO75188.1"/>
    </source>
</evidence>
<keyword evidence="8" id="KW-1185">Reference proteome</keyword>
<protein>
    <submittedName>
        <fullName evidence="7">TetR/AcrR family transcriptional regulator</fullName>
    </submittedName>
</protein>
<sequence length="238" mass="26262">MNPATTVPPPRRLRADAARNQQRIIAAARQLFAERGLEITLDDVAEKAGVGVGTVYRRFANKKALVAEVFEQNLLDFAEASEAALHNPDPWLGVVEFFEYACRHLAPNRGFGSVMLELKQEMDRFKQVLDNRIKPTTLAIVARAREAGVLAPGIEGGDFFSLIHMIASFADFASGVRPDAWERYVAIALNGVRSDSTPRRPLTVAPLTPAEVDQAKTSTCEARRRWPIQDGQPQPATQ</sequence>
<dbReference type="GO" id="GO:0003700">
    <property type="term" value="F:DNA-binding transcription factor activity"/>
    <property type="evidence" value="ECO:0007669"/>
    <property type="project" value="TreeGrafter"/>
</dbReference>
<evidence type="ECO:0000256" key="3">
    <source>
        <dbReference type="ARBA" id="ARBA00023163"/>
    </source>
</evidence>
<dbReference type="InterPro" id="IPR036271">
    <property type="entry name" value="Tet_transcr_reg_TetR-rel_C_sf"/>
</dbReference>
<feature type="domain" description="HTH tetR-type" evidence="6">
    <location>
        <begin position="18"/>
        <end position="77"/>
    </location>
</feature>
<dbReference type="PANTHER" id="PTHR30055:SF234">
    <property type="entry name" value="HTH-TYPE TRANSCRIPTIONAL REGULATOR BETI"/>
    <property type="match status" value="1"/>
</dbReference>